<dbReference type="AlphaFoldDB" id="A0A0C9WNA4"/>
<name>A0A0C9WNA4_9AGAR</name>
<dbReference type="EMBL" id="KN838968">
    <property type="protein sequence ID" value="KIJ91785.1"/>
    <property type="molecule type" value="Genomic_DNA"/>
</dbReference>
<proteinExistence type="predicted"/>
<dbReference type="HOGENOM" id="CLU_2270123_0_0_1"/>
<protein>
    <submittedName>
        <fullName evidence="1">Uncharacterized protein</fullName>
    </submittedName>
</protein>
<evidence type="ECO:0000313" key="1">
    <source>
        <dbReference type="EMBL" id="KIJ91785.1"/>
    </source>
</evidence>
<evidence type="ECO:0000313" key="2">
    <source>
        <dbReference type="Proteomes" id="UP000054477"/>
    </source>
</evidence>
<reference evidence="2" key="2">
    <citation type="submission" date="2015-01" db="EMBL/GenBank/DDBJ databases">
        <title>Evolutionary Origins and Diversification of the Mycorrhizal Mutualists.</title>
        <authorList>
            <consortium name="DOE Joint Genome Institute"/>
            <consortium name="Mycorrhizal Genomics Consortium"/>
            <person name="Kohler A."/>
            <person name="Kuo A."/>
            <person name="Nagy L.G."/>
            <person name="Floudas D."/>
            <person name="Copeland A."/>
            <person name="Barry K.W."/>
            <person name="Cichocki N."/>
            <person name="Veneault-Fourrey C."/>
            <person name="LaButti K."/>
            <person name="Lindquist E.A."/>
            <person name="Lipzen A."/>
            <person name="Lundell T."/>
            <person name="Morin E."/>
            <person name="Murat C."/>
            <person name="Riley R."/>
            <person name="Ohm R."/>
            <person name="Sun H."/>
            <person name="Tunlid A."/>
            <person name="Henrissat B."/>
            <person name="Grigoriev I.V."/>
            <person name="Hibbett D.S."/>
            <person name="Martin F."/>
        </authorList>
    </citation>
    <scope>NUCLEOTIDE SEQUENCE [LARGE SCALE GENOMIC DNA]</scope>
    <source>
        <strain evidence="2">LaAM-08-1</strain>
    </source>
</reference>
<keyword evidence="2" id="KW-1185">Reference proteome</keyword>
<organism evidence="1 2">
    <name type="scientific">Laccaria amethystina LaAM-08-1</name>
    <dbReference type="NCBI Taxonomy" id="1095629"/>
    <lineage>
        <taxon>Eukaryota</taxon>
        <taxon>Fungi</taxon>
        <taxon>Dikarya</taxon>
        <taxon>Basidiomycota</taxon>
        <taxon>Agaricomycotina</taxon>
        <taxon>Agaricomycetes</taxon>
        <taxon>Agaricomycetidae</taxon>
        <taxon>Agaricales</taxon>
        <taxon>Agaricineae</taxon>
        <taxon>Hydnangiaceae</taxon>
        <taxon>Laccaria</taxon>
    </lineage>
</organism>
<accession>A0A0C9WNA4</accession>
<sequence length="103" mass="11809">TRTTADPPTLLLRYAGICSLAHCLNVDIGTTDASVLAVRSPSDPPKHCPSFTPLKLRRIPHSQLEGKDVSDMLKRGRPSSWVWQWREGRGERMHRRCMRFERI</sequence>
<gene>
    <name evidence="1" type="ORF">K443DRAFT_653094</name>
</gene>
<reference evidence="1 2" key="1">
    <citation type="submission" date="2014-04" db="EMBL/GenBank/DDBJ databases">
        <authorList>
            <consortium name="DOE Joint Genome Institute"/>
            <person name="Kuo A."/>
            <person name="Kohler A."/>
            <person name="Nagy L.G."/>
            <person name="Floudas D."/>
            <person name="Copeland A."/>
            <person name="Barry K.W."/>
            <person name="Cichocki N."/>
            <person name="Veneault-Fourrey C."/>
            <person name="LaButti K."/>
            <person name="Lindquist E.A."/>
            <person name="Lipzen A."/>
            <person name="Lundell T."/>
            <person name="Morin E."/>
            <person name="Murat C."/>
            <person name="Sun H."/>
            <person name="Tunlid A."/>
            <person name="Henrissat B."/>
            <person name="Grigoriev I.V."/>
            <person name="Hibbett D.S."/>
            <person name="Martin F."/>
            <person name="Nordberg H.P."/>
            <person name="Cantor M.N."/>
            <person name="Hua S.X."/>
        </authorList>
    </citation>
    <scope>NUCLEOTIDE SEQUENCE [LARGE SCALE GENOMIC DNA]</scope>
    <source>
        <strain evidence="1 2">LaAM-08-1</strain>
    </source>
</reference>
<feature type="non-terminal residue" evidence="1">
    <location>
        <position position="103"/>
    </location>
</feature>
<dbReference type="Proteomes" id="UP000054477">
    <property type="component" value="Unassembled WGS sequence"/>
</dbReference>